<protein>
    <submittedName>
        <fullName evidence="1">Uncharacterized protein</fullName>
    </submittedName>
</protein>
<dbReference type="InterPro" id="IPR011330">
    <property type="entry name" value="Glyco_hydro/deAcase_b/a-brl"/>
</dbReference>
<dbReference type="SUPFAM" id="SSF88713">
    <property type="entry name" value="Glycoside hydrolase/deacetylase"/>
    <property type="match status" value="1"/>
</dbReference>
<evidence type="ECO:0000313" key="1">
    <source>
        <dbReference type="EMBL" id="GGN96283.1"/>
    </source>
</evidence>
<keyword evidence="2" id="KW-1185">Reference proteome</keyword>
<evidence type="ECO:0000313" key="2">
    <source>
        <dbReference type="Proteomes" id="UP000606653"/>
    </source>
</evidence>
<proteinExistence type="predicted"/>
<dbReference type="EMBL" id="BMLN01000003">
    <property type="protein sequence ID" value="GGN96283.1"/>
    <property type="molecule type" value="Genomic_DNA"/>
</dbReference>
<name>A0ABQ2KY25_9BACL</name>
<accession>A0ABQ2KY25</accession>
<dbReference type="Proteomes" id="UP000606653">
    <property type="component" value="Unassembled WGS sequence"/>
</dbReference>
<organism evidence="1 2">
    <name type="scientific">Saccharibacillus kuerlensis</name>
    <dbReference type="NCBI Taxonomy" id="459527"/>
    <lineage>
        <taxon>Bacteria</taxon>
        <taxon>Bacillati</taxon>
        <taxon>Bacillota</taxon>
        <taxon>Bacilli</taxon>
        <taxon>Bacillales</taxon>
        <taxon>Paenibacillaceae</taxon>
        <taxon>Saccharibacillus</taxon>
    </lineage>
</organism>
<dbReference type="Gene3D" id="3.20.20.370">
    <property type="entry name" value="Glycoside hydrolase/deacetylase"/>
    <property type="match status" value="1"/>
</dbReference>
<gene>
    <name evidence="1" type="ORF">GCM10010969_13110</name>
</gene>
<sequence>MLFHPSHETEELKAITDSWPFRLFDYDLFLDPEVRHTLEEDNIELIGWRELRDIQRGLSLG</sequence>
<comment type="caution">
    <text evidence="1">The sequence shown here is derived from an EMBL/GenBank/DDBJ whole genome shotgun (WGS) entry which is preliminary data.</text>
</comment>
<reference evidence="2" key="1">
    <citation type="journal article" date="2019" name="Int. J. Syst. Evol. Microbiol.">
        <title>The Global Catalogue of Microorganisms (GCM) 10K type strain sequencing project: providing services to taxonomists for standard genome sequencing and annotation.</title>
        <authorList>
            <consortium name="The Broad Institute Genomics Platform"/>
            <consortium name="The Broad Institute Genome Sequencing Center for Infectious Disease"/>
            <person name="Wu L."/>
            <person name="Ma J."/>
        </authorList>
    </citation>
    <scope>NUCLEOTIDE SEQUENCE [LARGE SCALE GENOMIC DNA]</scope>
    <source>
        <strain evidence="2">CGMCC 1.6964</strain>
    </source>
</reference>